<feature type="compositionally biased region" description="Low complexity" evidence="1">
    <location>
        <begin position="104"/>
        <end position="119"/>
    </location>
</feature>
<sequence length="198" mass="21077">MARLSRLWIEEGGHGGDEGKKRVRIGITHPGRGGGTAARQAAWSSGEGGGGRRGCGRAAQRRGVRLPVASREREGTGAGLGTDLHLHVHSGLGPGGEFGGQGRGRSSPTRPRPAPSSSGVERCMWTWSLEEEEDRICISRHAFPSRHGLPGVVVATRAVPSPLASRAAIDPPPPLGLLGPSRCSRLTPLLIHRWRRRR</sequence>
<dbReference type="AlphaFoldDB" id="Q65XQ4"/>
<gene>
    <name evidence="2" type="ORF">OSJNBa0072C16.7</name>
    <name evidence="3" type="ORF">P0001A07.18</name>
</gene>
<proteinExistence type="predicted"/>
<dbReference type="Proteomes" id="UP000000763">
    <property type="component" value="Chromosome 5"/>
</dbReference>
<name>Q65XQ4_ORYSJ</name>
<evidence type="ECO:0000313" key="2">
    <source>
        <dbReference type="EMBL" id="AAU44148.1"/>
    </source>
</evidence>
<reference evidence="4" key="3">
    <citation type="journal article" date="2005" name="Nature">
        <title>The map-based sequence of the rice genome.</title>
        <authorList>
            <consortium name="International rice genome sequencing project (IRGSP)"/>
            <person name="Matsumoto T."/>
            <person name="Wu J."/>
            <person name="Kanamori H."/>
            <person name="Katayose Y."/>
            <person name="Fujisawa M."/>
            <person name="Namiki N."/>
            <person name="Mizuno H."/>
            <person name="Yamamoto K."/>
            <person name="Antonio B.A."/>
            <person name="Baba T."/>
            <person name="Sakata K."/>
            <person name="Nagamura Y."/>
            <person name="Aoki H."/>
            <person name="Arikawa K."/>
            <person name="Arita K."/>
            <person name="Bito T."/>
            <person name="Chiden Y."/>
            <person name="Fujitsuka N."/>
            <person name="Fukunaka R."/>
            <person name="Hamada M."/>
            <person name="Harada C."/>
            <person name="Hayashi A."/>
            <person name="Hijishita S."/>
            <person name="Honda M."/>
            <person name="Hosokawa S."/>
            <person name="Ichikawa Y."/>
            <person name="Idonuma A."/>
            <person name="Iijima M."/>
            <person name="Ikeda M."/>
            <person name="Ikeno M."/>
            <person name="Ito K."/>
            <person name="Ito S."/>
            <person name="Ito T."/>
            <person name="Ito Y."/>
            <person name="Ito Y."/>
            <person name="Iwabuchi A."/>
            <person name="Kamiya K."/>
            <person name="Karasawa W."/>
            <person name="Kurita K."/>
            <person name="Katagiri S."/>
            <person name="Kikuta A."/>
            <person name="Kobayashi H."/>
            <person name="Kobayashi N."/>
            <person name="Machita K."/>
            <person name="Maehara T."/>
            <person name="Masukawa M."/>
            <person name="Mizubayashi T."/>
            <person name="Mukai Y."/>
            <person name="Nagasaki H."/>
            <person name="Nagata Y."/>
            <person name="Naito S."/>
            <person name="Nakashima M."/>
            <person name="Nakama Y."/>
            <person name="Nakamichi Y."/>
            <person name="Nakamura M."/>
            <person name="Meguro A."/>
            <person name="Negishi M."/>
            <person name="Ohta I."/>
            <person name="Ohta T."/>
            <person name="Okamoto M."/>
            <person name="Ono N."/>
            <person name="Saji S."/>
            <person name="Sakaguchi M."/>
            <person name="Sakai K."/>
            <person name="Shibata M."/>
            <person name="Shimokawa T."/>
            <person name="Song J."/>
            <person name="Takazaki Y."/>
            <person name="Terasawa K."/>
            <person name="Tsugane M."/>
            <person name="Tsuji K."/>
            <person name="Ueda S."/>
            <person name="Waki K."/>
            <person name="Yamagata H."/>
            <person name="Yamamoto M."/>
            <person name="Yamamoto S."/>
            <person name="Yamane H."/>
            <person name="Yoshiki S."/>
            <person name="Yoshihara R."/>
            <person name="Yukawa K."/>
            <person name="Zhong H."/>
            <person name="Yano M."/>
            <person name="Yuan Q."/>
            <person name="Ouyang S."/>
            <person name="Liu J."/>
            <person name="Jones K.M."/>
            <person name="Gansberger K."/>
            <person name="Moffat K."/>
            <person name="Hill J."/>
            <person name="Bera J."/>
            <person name="Fadrosh D."/>
            <person name="Jin S."/>
            <person name="Johri S."/>
            <person name="Kim M."/>
            <person name="Overton L."/>
            <person name="Reardon M."/>
            <person name="Tsitrin T."/>
            <person name="Vuong H."/>
            <person name="Weaver B."/>
            <person name="Ciecko A."/>
            <person name="Tallon L."/>
            <person name="Jackson J."/>
            <person name="Pai G."/>
            <person name="Aken S.V."/>
            <person name="Utterback T."/>
            <person name="Reidmuller S."/>
            <person name="Feldblyum T."/>
            <person name="Hsiao J."/>
            <person name="Zismann V."/>
            <person name="Iobst S."/>
            <person name="de Vazeille A.R."/>
            <person name="Buell C.R."/>
            <person name="Ying K."/>
            <person name="Li Y."/>
            <person name="Lu T."/>
            <person name="Huang Y."/>
            <person name="Zhao Q."/>
            <person name="Feng Q."/>
            <person name="Zhang L."/>
            <person name="Zhu J."/>
            <person name="Weng Q."/>
            <person name="Mu J."/>
            <person name="Lu Y."/>
            <person name="Fan D."/>
            <person name="Liu Y."/>
            <person name="Guan J."/>
            <person name="Zhang Y."/>
            <person name="Yu S."/>
            <person name="Liu X."/>
            <person name="Zhang Y."/>
            <person name="Hong G."/>
            <person name="Han B."/>
            <person name="Choisne N."/>
            <person name="Demange N."/>
            <person name="Orjeda G."/>
            <person name="Samain S."/>
            <person name="Cattolico L."/>
            <person name="Pelletier E."/>
            <person name="Couloux A."/>
            <person name="Segurens B."/>
            <person name="Wincker P."/>
            <person name="D'Hont A."/>
            <person name="Scarpelli C."/>
            <person name="Weissenbach J."/>
            <person name="Salanoubat M."/>
            <person name="Quetier F."/>
            <person name="Yu Y."/>
            <person name="Kim H.R."/>
            <person name="Rambo T."/>
            <person name="Currie J."/>
            <person name="Collura K."/>
            <person name="Luo M."/>
            <person name="Yang T."/>
            <person name="Ammiraju J.S.S."/>
            <person name="Engler F."/>
            <person name="Soderlund C."/>
            <person name="Wing R.A."/>
            <person name="Palmer L.E."/>
            <person name="de la Bastide M."/>
            <person name="Spiegel L."/>
            <person name="Nascimento L."/>
            <person name="Zutavern T."/>
            <person name="O'Shaughnessy A."/>
            <person name="Dike S."/>
            <person name="Dedhia N."/>
            <person name="Preston R."/>
            <person name="Balija V."/>
            <person name="McCombie W.R."/>
            <person name="Chow T."/>
            <person name="Chen H."/>
            <person name="Chung M."/>
            <person name="Chen C."/>
            <person name="Shaw J."/>
            <person name="Wu H."/>
            <person name="Hsiao K."/>
            <person name="Chao Y."/>
            <person name="Chu M."/>
            <person name="Cheng C."/>
            <person name="Hour A."/>
            <person name="Lee P."/>
            <person name="Lin S."/>
            <person name="Lin Y."/>
            <person name="Liou J."/>
            <person name="Liu S."/>
            <person name="Hsing Y."/>
            <person name="Raghuvanshi S."/>
            <person name="Mohanty A."/>
            <person name="Bharti A.K."/>
            <person name="Gaur A."/>
            <person name="Gupta V."/>
            <person name="Kumar D."/>
            <person name="Ravi V."/>
            <person name="Vij S."/>
            <person name="Kapur A."/>
            <person name="Khurana P."/>
            <person name="Khurana P."/>
            <person name="Khurana J.P."/>
            <person name="Tyagi A.K."/>
            <person name="Gaikwad K."/>
            <person name="Singh A."/>
            <person name="Dalal V."/>
            <person name="Srivastava S."/>
            <person name="Dixit A."/>
            <person name="Pal A.K."/>
            <person name="Ghazi I.A."/>
            <person name="Yadav M."/>
            <person name="Pandit A."/>
            <person name="Bhargava A."/>
            <person name="Sureshbabu K."/>
            <person name="Batra K."/>
            <person name="Sharma T.R."/>
            <person name="Mohapatra T."/>
            <person name="Singh N.K."/>
            <person name="Messing J."/>
            <person name="Nelson A.B."/>
            <person name="Fuks G."/>
            <person name="Kavchok S."/>
            <person name="Keizer G."/>
            <person name="Linton E."/>
            <person name="Llaca V."/>
            <person name="Song R."/>
            <person name="Tanyolac B."/>
            <person name="Young S."/>
            <person name="Ho-Il K."/>
            <person name="Hahn J.H."/>
            <person name="Sangsakoo G."/>
            <person name="Vanavichit A."/>
            <person name="de Mattos Luiz.A.T."/>
            <person name="Zimmer P.D."/>
            <person name="Malone G."/>
            <person name="Dellagostin O."/>
            <person name="de Oliveira A.C."/>
            <person name="Bevan M."/>
            <person name="Bancroft I."/>
            <person name="Minx P."/>
            <person name="Cordum H."/>
            <person name="Wilson R."/>
            <person name="Cheng Z."/>
            <person name="Jin W."/>
            <person name="Jiang J."/>
            <person name="Leong S.A."/>
            <person name="Iwama H."/>
            <person name="Gojobori T."/>
            <person name="Itoh T."/>
            <person name="Niimura Y."/>
            <person name="Fujii Y."/>
            <person name="Habara T."/>
            <person name="Sakai H."/>
            <person name="Sato Y."/>
            <person name="Wilson G."/>
            <person name="Kumar K."/>
            <person name="McCouch S."/>
            <person name="Juretic N."/>
            <person name="Hoen D."/>
            <person name="Wright S."/>
            <person name="Bruskiewich R."/>
            <person name="Bureau T."/>
            <person name="Miyao A."/>
            <person name="Hirochika H."/>
            <person name="Nishikawa T."/>
            <person name="Kadowaki K."/>
            <person name="Sugiura M."/>
            <person name="Burr B."/>
            <person name="Sasaki T."/>
        </authorList>
    </citation>
    <scope>NUCLEOTIDE SEQUENCE [LARGE SCALE GENOMIC DNA]</scope>
    <source>
        <strain evidence="4">cv. Nipponbare</strain>
    </source>
</reference>
<dbReference type="EMBL" id="AC084218">
    <property type="protein sequence ID" value="AAV32211.1"/>
    <property type="molecule type" value="Genomic_DNA"/>
</dbReference>
<reference evidence="4" key="4">
    <citation type="journal article" date="2008" name="Nucleic Acids Res.">
        <title>The rice annotation project database (RAP-DB): 2008 update.</title>
        <authorList>
            <consortium name="The rice annotation project (RAP)"/>
        </authorList>
    </citation>
    <scope>GENOME REANNOTATION</scope>
    <source>
        <strain evidence="4">cv. Nipponbare</strain>
    </source>
</reference>
<evidence type="ECO:0000256" key="1">
    <source>
        <dbReference type="SAM" id="MobiDB-lite"/>
    </source>
</evidence>
<evidence type="ECO:0000313" key="3">
    <source>
        <dbReference type="EMBL" id="AAV32211.1"/>
    </source>
</evidence>
<reference evidence="2" key="1">
    <citation type="submission" date="2004-09" db="EMBL/GenBank/DDBJ databases">
        <title>Oryza sativa BAC OSJNBa0072C16 genomic sequence.</title>
        <authorList>
            <person name="Chow T.-Y."/>
            <person name="Hsing Y.-I.C."/>
            <person name="Chen C.-S."/>
            <person name="Chen H.-H."/>
            <person name="Liu S.-M."/>
            <person name="Chao Y.-T."/>
            <person name="Chang S.-J."/>
            <person name="Chen H.-C."/>
            <person name="Chen S.-K."/>
            <person name="Chen T.-R."/>
            <person name="Chen Y.-L."/>
            <person name="Cheng C.-H."/>
            <person name="Chung C.-I."/>
            <person name="Han S.-Y."/>
            <person name="Hsiao S.-H."/>
            <person name="Hsiung J.-N."/>
            <person name="Hsu C.-H."/>
            <person name="Huang J.-J."/>
            <person name="Kau P.-I."/>
            <person name="Lee M.-C."/>
            <person name="Leu H.-L."/>
            <person name="Li Y.-F."/>
            <person name="Lin S.-J."/>
            <person name="Lin Y.-C."/>
            <person name="Wu S.-W."/>
            <person name="Yu C.-Y."/>
            <person name="Yu S.-W."/>
            <person name="Wu H.-P."/>
            <person name="Shaw J.-F."/>
        </authorList>
    </citation>
    <scope>NUCLEOTIDE SEQUENCE</scope>
</reference>
<accession>Q65XQ4</accession>
<feature type="compositionally biased region" description="Basic and acidic residues" evidence="1">
    <location>
        <begin position="8"/>
        <end position="20"/>
    </location>
</feature>
<reference evidence="3" key="2">
    <citation type="submission" date="2004-10" db="EMBL/GenBank/DDBJ databases">
        <title>Oryza sativa PAC P0001A07 genomic sequence.</title>
        <authorList>
            <person name="Chow T.-Y."/>
            <person name="Hsing Y.-I.C."/>
            <person name="Chen C.-S."/>
            <person name="Chen H.-H."/>
            <person name="Liu S.-M."/>
            <person name="Chao Y.-T."/>
            <person name="Chang S.-J."/>
            <person name="Chen H.-C."/>
            <person name="Chen S.-K."/>
            <person name="Chen T.-R."/>
            <person name="Chen Y.-L."/>
            <person name="Cheng C.-H."/>
            <person name="Chung C.-I."/>
            <person name="Han S.-Y."/>
            <person name="Hsiao S.-H."/>
            <person name="Hsiung J.-N."/>
            <person name="Hsu C.-H."/>
            <person name="Huang J.-J."/>
            <person name="Kau P.-I."/>
            <person name="Lee M.-C."/>
            <person name="Leu H.-L."/>
            <person name="Li Y.-F."/>
            <person name="Lin S.-J."/>
            <person name="Lin Y.-C."/>
            <person name="Wu S.-W."/>
            <person name="Yu C.-Y."/>
            <person name="Yu S.-W."/>
            <person name="Wu H.-P."/>
            <person name="Shaw J.-F."/>
        </authorList>
    </citation>
    <scope>NUCLEOTIDE SEQUENCE</scope>
</reference>
<evidence type="ECO:0000313" key="4">
    <source>
        <dbReference type="Proteomes" id="UP000000763"/>
    </source>
</evidence>
<feature type="region of interest" description="Disordered" evidence="1">
    <location>
        <begin position="1"/>
        <end position="120"/>
    </location>
</feature>
<organism evidence="2 4">
    <name type="scientific">Oryza sativa subsp. japonica</name>
    <name type="common">Rice</name>
    <dbReference type="NCBI Taxonomy" id="39947"/>
    <lineage>
        <taxon>Eukaryota</taxon>
        <taxon>Viridiplantae</taxon>
        <taxon>Streptophyta</taxon>
        <taxon>Embryophyta</taxon>
        <taxon>Tracheophyta</taxon>
        <taxon>Spermatophyta</taxon>
        <taxon>Magnoliopsida</taxon>
        <taxon>Liliopsida</taxon>
        <taxon>Poales</taxon>
        <taxon>Poaceae</taxon>
        <taxon>BOP clade</taxon>
        <taxon>Oryzoideae</taxon>
        <taxon>Oryzeae</taxon>
        <taxon>Oryzinae</taxon>
        <taxon>Oryza</taxon>
        <taxon>Oryza sativa</taxon>
    </lineage>
</organism>
<protein>
    <submittedName>
        <fullName evidence="2">Uncharacterized protein</fullName>
    </submittedName>
</protein>
<feature type="compositionally biased region" description="Gly residues" evidence="1">
    <location>
        <begin position="92"/>
        <end position="103"/>
    </location>
</feature>
<dbReference type="EMBL" id="AC093493">
    <property type="protein sequence ID" value="AAU44148.1"/>
    <property type="molecule type" value="Genomic_DNA"/>
</dbReference>